<name>A0A8H6VH69_9PEZI</name>
<dbReference type="Proteomes" id="UP000660729">
    <property type="component" value="Unassembled WGS sequence"/>
</dbReference>
<proteinExistence type="predicted"/>
<keyword evidence="2" id="KW-1185">Reference proteome</keyword>
<sequence length="345" mass="39197">MPYASSQHHSHCSSMALISTMGCHFCIPSNLREDDDSQGPVALVANDQVRRRRNTSSAAVPMSKLVRGPSRTTTVNNNARTLVNNDEAEKIPSVIVTSPTLHTEVAARPSRPRPLPLGAELLNMYDRMANVSSSAPFWRQDPYHNSKVLVSHKPSDSFETWFARLQFHYTLEQLSYFTDGQLDFDRGAFRNWLDSWASYLADMNNLEIVIPEAPIANTRALSIDPILHNSNSRCDKDHYVYLLKITVVKRRYRIHYYSRGSDDGKCPSCSHGSREKACRWKASEILRLLSSAYGRVGVTLLPEDVRPQHVNLRNNEEYAALEQIEKESGIEDASKEEWRQQGYEV</sequence>
<dbReference type="OrthoDB" id="10397973at2759"/>
<dbReference type="EMBL" id="JABCIY010000219">
    <property type="protein sequence ID" value="KAF7187964.1"/>
    <property type="molecule type" value="Genomic_DNA"/>
</dbReference>
<organism evidence="1 2">
    <name type="scientific">Pseudocercospora fuligena</name>
    <dbReference type="NCBI Taxonomy" id="685502"/>
    <lineage>
        <taxon>Eukaryota</taxon>
        <taxon>Fungi</taxon>
        <taxon>Dikarya</taxon>
        <taxon>Ascomycota</taxon>
        <taxon>Pezizomycotina</taxon>
        <taxon>Dothideomycetes</taxon>
        <taxon>Dothideomycetidae</taxon>
        <taxon>Mycosphaerellales</taxon>
        <taxon>Mycosphaerellaceae</taxon>
        <taxon>Pseudocercospora</taxon>
    </lineage>
</organism>
<evidence type="ECO:0000313" key="2">
    <source>
        <dbReference type="Proteomes" id="UP000660729"/>
    </source>
</evidence>
<comment type="caution">
    <text evidence="1">The sequence shown here is derived from an EMBL/GenBank/DDBJ whole genome shotgun (WGS) entry which is preliminary data.</text>
</comment>
<dbReference type="AlphaFoldDB" id="A0A8H6VH69"/>
<gene>
    <name evidence="1" type="ORF">HII31_10864</name>
</gene>
<accession>A0A8H6VH69</accession>
<reference evidence="1" key="1">
    <citation type="submission" date="2020-04" db="EMBL/GenBank/DDBJ databases">
        <title>Draft genome resource of the tomato pathogen Pseudocercospora fuligena.</title>
        <authorList>
            <person name="Zaccaron A."/>
        </authorList>
    </citation>
    <scope>NUCLEOTIDE SEQUENCE</scope>
    <source>
        <strain evidence="1">PF001</strain>
    </source>
</reference>
<evidence type="ECO:0000313" key="1">
    <source>
        <dbReference type="EMBL" id="KAF7187964.1"/>
    </source>
</evidence>
<protein>
    <submittedName>
        <fullName evidence="1">Uncharacterized protein</fullName>
    </submittedName>
</protein>